<dbReference type="Proteomes" id="UP000019146">
    <property type="component" value="Chromosome 1"/>
</dbReference>
<dbReference type="SUPFAM" id="SSF55469">
    <property type="entry name" value="FMN-dependent nitroreductase-like"/>
    <property type="match status" value="1"/>
</dbReference>
<feature type="domain" description="Nitroreductase" evidence="3">
    <location>
        <begin position="24"/>
        <end position="168"/>
    </location>
</feature>
<evidence type="ECO:0000259" key="3">
    <source>
        <dbReference type="Pfam" id="PF00881"/>
    </source>
</evidence>
<dbReference type="PANTHER" id="PTHR43673:SF10">
    <property type="entry name" value="NADH DEHYDROGENASE_NAD(P)H NITROREDUCTASE XCC3605-RELATED"/>
    <property type="match status" value="1"/>
</dbReference>
<gene>
    <name evidence="4" type="ORF">K788_0002636</name>
</gene>
<dbReference type="Gene3D" id="3.40.109.10">
    <property type="entry name" value="NADH Oxidase"/>
    <property type="match status" value="1"/>
</dbReference>
<organism evidence="4 5">
    <name type="scientific">Paraburkholderia caribensis MBA4</name>
    <dbReference type="NCBI Taxonomy" id="1323664"/>
    <lineage>
        <taxon>Bacteria</taxon>
        <taxon>Pseudomonadati</taxon>
        <taxon>Pseudomonadota</taxon>
        <taxon>Betaproteobacteria</taxon>
        <taxon>Burkholderiales</taxon>
        <taxon>Burkholderiaceae</taxon>
        <taxon>Paraburkholderia</taxon>
    </lineage>
</organism>
<proteinExistence type="inferred from homology"/>
<accession>A0A0P0R714</accession>
<dbReference type="GO" id="GO:0016491">
    <property type="term" value="F:oxidoreductase activity"/>
    <property type="evidence" value="ECO:0007669"/>
    <property type="project" value="UniProtKB-KW"/>
</dbReference>
<comment type="similarity">
    <text evidence="1">Belongs to the nitroreductase family.</text>
</comment>
<dbReference type="InterPro" id="IPR000415">
    <property type="entry name" value="Nitroreductase-like"/>
</dbReference>
<dbReference type="InterPro" id="IPR029479">
    <property type="entry name" value="Nitroreductase"/>
</dbReference>
<dbReference type="PANTHER" id="PTHR43673">
    <property type="entry name" value="NAD(P)H NITROREDUCTASE YDGI-RELATED"/>
    <property type="match status" value="1"/>
</dbReference>
<reference evidence="4 5" key="1">
    <citation type="journal article" date="2014" name="Genome Announc.">
        <title>Draft Genome Sequence of the Haloacid-Degrading Burkholderia caribensis Strain MBA4.</title>
        <authorList>
            <person name="Pan Y."/>
            <person name="Kong K.F."/>
            <person name="Tsang J.S."/>
        </authorList>
    </citation>
    <scope>NUCLEOTIDE SEQUENCE [LARGE SCALE GENOMIC DNA]</scope>
    <source>
        <strain evidence="4 5">MBA4</strain>
    </source>
</reference>
<keyword evidence="2" id="KW-0560">Oxidoreductase</keyword>
<dbReference type="KEGG" id="bcai:K788_0002636"/>
<protein>
    <submittedName>
        <fullName evidence="4">Oxygen-insensitive NADPH nitroreductase</fullName>
    </submittedName>
</protein>
<dbReference type="CDD" id="cd02138">
    <property type="entry name" value="TdsD-like"/>
    <property type="match status" value="1"/>
</dbReference>
<dbReference type="AlphaFoldDB" id="A0A0P0R714"/>
<evidence type="ECO:0000256" key="1">
    <source>
        <dbReference type="ARBA" id="ARBA00007118"/>
    </source>
</evidence>
<dbReference type="EMBL" id="CP012746">
    <property type="protein sequence ID" value="ALL63915.1"/>
    <property type="molecule type" value="Genomic_DNA"/>
</dbReference>
<evidence type="ECO:0000313" key="5">
    <source>
        <dbReference type="Proteomes" id="UP000019146"/>
    </source>
</evidence>
<name>A0A0P0R714_9BURK</name>
<evidence type="ECO:0000256" key="2">
    <source>
        <dbReference type="ARBA" id="ARBA00023002"/>
    </source>
</evidence>
<evidence type="ECO:0000313" key="4">
    <source>
        <dbReference type="EMBL" id="ALL63915.1"/>
    </source>
</evidence>
<dbReference type="Pfam" id="PF00881">
    <property type="entry name" value="Nitroreductase"/>
    <property type="match status" value="1"/>
</dbReference>
<sequence length="205" mass="22859">MNFDREMRMTTKPARTDVPIHELIAGRWSPRAYSNEPVTREQLRTVLEAARWAPSSYNLQPWRFVVFDRTTDDVSFKKAFDTLVPFNQGWNSKAPVLICVTAHTLTAKGEINRCAPYDAGAAALSLVLQAHALGLAAHQMSGFDVNAFRKAFAVPNDIEVIAMISLGHYGEVDKLDPVLREREKAARTRVPLGDIAFSGGWNKAF</sequence>